<evidence type="ECO:0000313" key="3">
    <source>
        <dbReference type="EMBL" id="MFC5465591.1"/>
    </source>
</evidence>
<dbReference type="EMBL" id="JBHSMC010000015">
    <property type="protein sequence ID" value="MFC5465591.1"/>
    <property type="molecule type" value="Genomic_DNA"/>
</dbReference>
<sequence length="284" mass="31851">MRRLVTALAVIACVIFLVLGNFYWKEKTDISSFARNEKVGDTVDEDQKQSEEKNKDEDDNSDGDASEEEADVDSLTLKAANWPEDARNALVTAAEAGEEFVLAIVGSQSLGGDEGWASMLEEALEEEYAGVMDVQIYKYEGATSQEFVEGEYMEEVVAATPDLVLLEPFPLNDNSGWISVEMNQANIQTFVDALNEARAEDAQDAVVMLQPAHPIYNATGYPRQIDQLKEFAESEGFEYLDHWSDWPDHASEEILDYLEEGQSAPSEAGHQVWFEYLLEYFVEK</sequence>
<evidence type="ECO:0000313" key="4">
    <source>
        <dbReference type="Proteomes" id="UP001596147"/>
    </source>
</evidence>
<feature type="compositionally biased region" description="Basic and acidic residues" evidence="1">
    <location>
        <begin position="38"/>
        <end position="56"/>
    </location>
</feature>
<protein>
    <submittedName>
        <fullName evidence="3">GDSL-type esterase/lipase family protein</fullName>
    </submittedName>
</protein>
<comment type="caution">
    <text evidence="3">The sequence shown here is derived from an EMBL/GenBank/DDBJ whole genome shotgun (WGS) entry which is preliminary data.</text>
</comment>
<organism evidence="3 4">
    <name type="scientific">Lederbergia graminis</name>
    <dbReference type="NCBI Taxonomy" id="735518"/>
    <lineage>
        <taxon>Bacteria</taxon>
        <taxon>Bacillati</taxon>
        <taxon>Bacillota</taxon>
        <taxon>Bacilli</taxon>
        <taxon>Bacillales</taxon>
        <taxon>Bacillaceae</taxon>
        <taxon>Lederbergia</taxon>
    </lineage>
</organism>
<dbReference type="RefSeq" id="WP_382352245.1">
    <property type="nucleotide sequence ID" value="NZ_JBHSMC010000015.1"/>
</dbReference>
<dbReference type="InterPro" id="IPR036514">
    <property type="entry name" value="SGNH_hydro_sf"/>
</dbReference>
<proteinExistence type="predicted"/>
<dbReference type="CDD" id="cd00229">
    <property type="entry name" value="SGNH_hydrolase"/>
    <property type="match status" value="1"/>
</dbReference>
<evidence type="ECO:0000256" key="1">
    <source>
        <dbReference type="SAM" id="MobiDB-lite"/>
    </source>
</evidence>
<feature type="region of interest" description="Disordered" evidence="1">
    <location>
        <begin position="38"/>
        <end position="72"/>
    </location>
</feature>
<reference evidence="4" key="1">
    <citation type="journal article" date="2019" name="Int. J. Syst. Evol. Microbiol.">
        <title>The Global Catalogue of Microorganisms (GCM) 10K type strain sequencing project: providing services to taxonomists for standard genome sequencing and annotation.</title>
        <authorList>
            <consortium name="The Broad Institute Genomics Platform"/>
            <consortium name="The Broad Institute Genome Sequencing Center for Infectious Disease"/>
            <person name="Wu L."/>
            <person name="Ma J."/>
        </authorList>
    </citation>
    <scope>NUCLEOTIDE SEQUENCE [LARGE SCALE GENOMIC DNA]</scope>
    <source>
        <strain evidence="4">CGMCC 1.12237</strain>
    </source>
</reference>
<accession>A0ABW0LL99</accession>
<dbReference type="Gene3D" id="3.40.50.1110">
    <property type="entry name" value="SGNH hydrolase"/>
    <property type="match status" value="1"/>
</dbReference>
<dbReference type="Pfam" id="PF13472">
    <property type="entry name" value="Lipase_GDSL_2"/>
    <property type="match status" value="1"/>
</dbReference>
<dbReference type="InterPro" id="IPR013830">
    <property type="entry name" value="SGNH_hydro"/>
</dbReference>
<feature type="compositionally biased region" description="Acidic residues" evidence="1">
    <location>
        <begin position="57"/>
        <end position="72"/>
    </location>
</feature>
<gene>
    <name evidence="3" type="ORF">ACFPM4_12640</name>
</gene>
<evidence type="ECO:0000259" key="2">
    <source>
        <dbReference type="Pfam" id="PF13472"/>
    </source>
</evidence>
<feature type="domain" description="SGNH hydrolase-type esterase" evidence="2">
    <location>
        <begin position="108"/>
        <end position="272"/>
    </location>
</feature>
<keyword evidence="4" id="KW-1185">Reference proteome</keyword>
<dbReference type="SUPFAM" id="SSF52266">
    <property type="entry name" value="SGNH hydrolase"/>
    <property type="match status" value="1"/>
</dbReference>
<dbReference type="Proteomes" id="UP001596147">
    <property type="component" value="Unassembled WGS sequence"/>
</dbReference>
<name>A0ABW0LL99_9BACI</name>